<dbReference type="InterPro" id="IPR046164">
    <property type="entry name" value="DUF6166"/>
</dbReference>
<reference evidence="1" key="1">
    <citation type="journal article" date="2014" name="Front. Microbiol.">
        <title>High frequency of phylogenetically diverse reductive dehalogenase-homologous genes in deep subseafloor sedimentary metagenomes.</title>
        <authorList>
            <person name="Kawai M."/>
            <person name="Futagami T."/>
            <person name="Toyoda A."/>
            <person name="Takaki Y."/>
            <person name="Nishi S."/>
            <person name="Hori S."/>
            <person name="Arai W."/>
            <person name="Tsubouchi T."/>
            <person name="Morono Y."/>
            <person name="Uchiyama I."/>
            <person name="Ito T."/>
            <person name="Fujiyama A."/>
            <person name="Inagaki F."/>
            <person name="Takami H."/>
        </authorList>
    </citation>
    <scope>NUCLEOTIDE SEQUENCE</scope>
    <source>
        <strain evidence="1">Expedition CK06-06</strain>
    </source>
</reference>
<sequence length="104" mass="11603">MKIYTGKKNNLGPADIFIIEDGNKKILDPAPSQKLYNHSPDGFNWGYSGSGPAQAALGILLDCVGRKLALLFYQIFKFEIVAGWGDEFSISEKEIKNWIKPLNK</sequence>
<dbReference type="AlphaFoldDB" id="X1RY90"/>
<evidence type="ECO:0000313" key="1">
    <source>
        <dbReference type="EMBL" id="GAI60454.1"/>
    </source>
</evidence>
<comment type="caution">
    <text evidence="1">The sequence shown here is derived from an EMBL/GenBank/DDBJ whole genome shotgun (WGS) entry which is preliminary data.</text>
</comment>
<protein>
    <submittedName>
        <fullName evidence="1">Uncharacterized protein</fullName>
    </submittedName>
</protein>
<gene>
    <name evidence="1" type="ORF">S12H4_09976</name>
</gene>
<dbReference type="EMBL" id="BARW01004162">
    <property type="protein sequence ID" value="GAI60454.1"/>
    <property type="molecule type" value="Genomic_DNA"/>
</dbReference>
<organism evidence="1">
    <name type="scientific">marine sediment metagenome</name>
    <dbReference type="NCBI Taxonomy" id="412755"/>
    <lineage>
        <taxon>unclassified sequences</taxon>
        <taxon>metagenomes</taxon>
        <taxon>ecological metagenomes</taxon>
    </lineage>
</organism>
<proteinExistence type="predicted"/>
<dbReference type="Pfam" id="PF19663">
    <property type="entry name" value="DUF6166"/>
    <property type="match status" value="1"/>
</dbReference>
<name>X1RY90_9ZZZZ</name>
<accession>X1RY90</accession>